<evidence type="ECO:0000256" key="5">
    <source>
        <dbReference type="ARBA" id="ARBA00022801"/>
    </source>
</evidence>
<dbReference type="Gene3D" id="3.20.20.80">
    <property type="entry name" value="Glycosidases"/>
    <property type="match status" value="1"/>
</dbReference>
<feature type="active site" description="Nucleophile" evidence="9">
    <location>
        <position position="307"/>
    </location>
</feature>
<reference evidence="14 15" key="1">
    <citation type="journal article" date="2019" name="Nat. Microbiol.">
        <title>Mediterranean grassland soil C-N compound turnover is dependent on rainfall and depth, and is mediated by genomically divergent microorganisms.</title>
        <authorList>
            <person name="Diamond S."/>
            <person name="Andeer P.F."/>
            <person name="Li Z."/>
            <person name="Crits-Christoph A."/>
            <person name="Burstein D."/>
            <person name="Anantharaman K."/>
            <person name="Lane K.R."/>
            <person name="Thomas B.C."/>
            <person name="Pan C."/>
            <person name="Northen T.R."/>
            <person name="Banfield J.F."/>
        </authorList>
    </citation>
    <scope>NUCLEOTIDE SEQUENCE [LARGE SCALE GENOMIC DNA]</scope>
    <source>
        <strain evidence="14">NP_2</strain>
    </source>
</reference>
<comment type="similarity">
    <text evidence="2 8">Belongs to the glycosyl hydrolase 42 family.</text>
</comment>
<keyword evidence="4 11" id="KW-0479">Metal-binding</keyword>
<evidence type="ECO:0000256" key="11">
    <source>
        <dbReference type="PIRSR" id="PIRSR001084-3"/>
    </source>
</evidence>
<feature type="binding site" evidence="11">
    <location>
        <position position="160"/>
    </location>
    <ligand>
        <name>Zn(2+)</name>
        <dbReference type="ChEBI" id="CHEBI:29105"/>
    </ligand>
</feature>
<keyword evidence="6 11" id="KW-0862">Zinc</keyword>
<evidence type="ECO:0000256" key="8">
    <source>
        <dbReference type="PIRNR" id="PIRNR001084"/>
    </source>
</evidence>
<feature type="binding site" evidence="11">
    <location>
        <position position="117"/>
    </location>
    <ligand>
        <name>Zn(2+)</name>
        <dbReference type="ChEBI" id="CHEBI:29105"/>
    </ligand>
</feature>
<dbReference type="Pfam" id="PF02449">
    <property type="entry name" value="Glyco_hydro_42"/>
    <property type="match status" value="1"/>
</dbReference>
<dbReference type="Gene3D" id="2.60.40.1180">
    <property type="entry name" value="Golgi alpha-mannosidase II"/>
    <property type="match status" value="1"/>
</dbReference>
<comment type="caution">
    <text evidence="14">The sequence shown here is derived from an EMBL/GenBank/DDBJ whole genome shotgun (WGS) entry which is preliminary data.</text>
</comment>
<evidence type="ECO:0000259" key="13">
    <source>
        <dbReference type="Pfam" id="PF08532"/>
    </source>
</evidence>
<dbReference type="EC" id="3.2.1.23" evidence="3 8"/>
<evidence type="ECO:0000256" key="6">
    <source>
        <dbReference type="ARBA" id="ARBA00022833"/>
    </source>
</evidence>
<dbReference type="InterPro" id="IPR003476">
    <property type="entry name" value="Glyco_hydro_42"/>
</dbReference>
<evidence type="ECO:0000313" key="15">
    <source>
        <dbReference type="Proteomes" id="UP000318661"/>
    </source>
</evidence>
<dbReference type="GO" id="GO:0046872">
    <property type="term" value="F:metal ion binding"/>
    <property type="evidence" value="ECO:0007669"/>
    <property type="project" value="UniProtKB-KW"/>
</dbReference>
<feature type="binding site" evidence="11">
    <location>
        <position position="162"/>
    </location>
    <ligand>
        <name>Zn(2+)</name>
        <dbReference type="ChEBI" id="CHEBI:29105"/>
    </ligand>
</feature>
<evidence type="ECO:0000256" key="3">
    <source>
        <dbReference type="ARBA" id="ARBA00012756"/>
    </source>
</evidence>
<dbReference type="SUPFAM" id="SSF51445">
    <property type="entry name" value="(Trans)glycosidases"/>
    <property type="match status" value="1"/>
</dbReference>
<evidence type="ECO:0000256" key="9">
    <source>
        <dbReference type="PIRSR" id="PIRSR001084-1"/>
    </source>
</evidence>
<organism evidence="14 15">
    <name type="scientific">Candidatus Segetimicrobium genomatis</name>
    <dbReference type="NCBI Taxonomy" id="2569760"/>
    <lineage>
        <taxon>Bacteria</taxon>
        <taxon>Bacillati</taxon>
        <taxon>Candidatus Sysuimicrobiota</taxon>
        <taxon>Candidatus Sysuimicrobiia</taxon>
        <taxon>Candidatus Sysuimicrobiales</taxon>
        <taxon>Candidatus Segetimicrobiaceae</taxon>
        <taxon>Candidatus Segetimicrobium</taxon>
    </lineage>
</organism>
<evidence type="ECO:0000256" key="1">
    <source>
        <dbReference type="ARBA" id="ARBA00001412"/>
    </source>
</evidence>
<dbReference type="SUPFAM" id="SSF52317">
    <property type="entry name" value="Class I glutamine amidotransferase-like"/>
    <property type="match status" value="1"/>
</dbReference>
<dbReference type="PIRSF" id="PIRSF001084">
    <property type="entry name" value="B-galactosidase"/>
    <property type="match status" value="1"/>
</dbReference>
<dbReference type="PANTHER" id="PTHR36447">
    <property type="entry name" value="BETA-GALACTOSIDASE GANA"/>
    <property type="match status" value="1"/>
</dbReference>
<evidence type="ECO:0000256" key="10">
    <source>
        <dbReference type="PIRSR" id="PIRSR001084-2"/>
    </source>
</evidence>
<dbReference type="Proteomes" id="UP000318661">
    <property type="component" value="Unassembled WGS sequence"/>
</dbReference>
<keyword evidence="5 8" id="KW-0378">Hydrolase</keyword>
<proteinExistence type="inferred from homology"/>
<name>A0A537LQ82_9BACT</name>
<feature type="domain" description="Glycoside hydrolase family 42 N-terminal" evidence="12">
    <location>
        <begin position="16"/>
        <end position="384"/>
    </location>
</feature>
<dbReference type="Pfam" id="PF08532">
    <property type="entry name" value="Glyco_hydro_42M"/>
    <property type="match status" value="1"/>
</dbReference>
<dbReference type="InterPro" id="IPR013738">
    <property type="entry name" value="Beta_galactosidase_Trimer"/>
</dbReference>
<gene>
    <name evidence="14" type="ORF">E6G99_01315</name>
</gene>
<dbReference type="InterPro" id="IPR013780">
    <property type="entry name" value="Glyco_hydro_b"/>
</dbReference>
<accession>A0A537LQ82</accession>
<sequence length="674" mass="75957">MPVSARGDSKVLVGVDYYPEQWPRARWPIDAKLMADAGVRVVRVGEFAWSEFEPAPGRYAFAWLDDALQLLRQHDISVVLGTPTATPPAWLIQRHPEILPVDPDGVRVGFGGRRHYCPTRAVYRRYAGEIVTSLADHYREHGAVIGWQIDNEFACHRGGCFCEECRTTFQRWLQRRYGSLEHLNETWGTAFWSQTYTAWEQIPLPARTVAVHNPALRLDFQRFVSDAYTEFQDLQIEILRTRCPRHFITTNLMGLFDELDYFKLSRPLDFVAWDNYPGYHGPADPVRTAMAHDLTRSLKHRKFWVMEQQAGPTAWEGGVDRSPPPGLLRLWTWQAVAHGAEAVIYFRWRTATQGAEQFWHGILDHDGRPRRRYEEVARTAAELAGLELPPDAVPETPVAIVLSYDDRWAWKIQPQHAAATFDRRVGDWYRMFRDYGIGVEFVAPGEPLRGYRVAILPSLFMLNDATAHQAEEFTRTGGLLIVGPRTGVKDETSRVRDVPPPGPLSELLGVEVDEYDAIGTDDAATVDLTLPGLPSLTGRSTIWSDVLGPRSADVVAVYRDQYYAGRPAATLQMAGRGAALYVGGFWESGLLDGVVRWALRQQDLDAAVVRRSNAHDVEAVVWRSAAARYLFLLNHGDRSASLGLAGQWAELATQQPQSETVSLQPFAVKLFVAR</sequence>
<dbReference type="InterPro" id="IPR013529">
    <property type="entry name" value="Glyco_hydro_42_N"/>
</dbReference>
<comment type="catalytic activity">
    <reaction evidence="1 8">
        <text>Hydrolysis of terminal non-reducing beta-D-galactose residues in beta-D-galactosides.</text>
        <dbReference type="EC" id="3.2.1.23"/>
    </reaction>
</comment>
<evidence type="ECO:0000256" key="4">
    <source>
        <dbReference type="ARBA" id="ARBA00022723"/>
    </source>
</evidence>
<dbReference type="EMBL" id="VBAJ01000020">
    <property type="protein sequence ID" value="TMJ10171.1"/>
    <property type="molecule type" value="Genomic_DNA"/>
</dbReference>
<dbReference type="InterPro" id="IPR029062">
    <property type="entry name" value="Class_I_gatase-like"/>
</dbReference>
<dbReference type="InterPro" id="IPR017853">
    <property type="entry name" value="GH"/>
</dbReference>
<evidence type="ECO:0000259" key="12">
    <source>
        <dbReference type="Pfam" id="PF02449"/>
    </source>
</evidence>
<evidence type="ECO:0000256" key="7">
    <source>
        <dbReference type="ARBA" id="ARBA00023295"/>
    </source>
</evidence>
<protein>
    <recommendedName>
        <fullName evidence="3 8">Beta-galactosidase</fullName>
        <shortName evidence="8">Beta-gal</shortName>
        <ecNumber evidence="3 8">3.2.1.23</ecNumber>
    </recommendedName>
</protein>
<feature type="binding site" evidence="10">
    <location>
        <position position="113"/>
    </location>
    <ligand>
        <name>substrate</name>
    </ligand>
</feature>
<feature type="active site" description="Proton donor" evidence="9">
    <location>
        <position position="152"/>
    </location>
</feature>
<dbReference type="AlphaFoldDB" id="A0A537LQ82"/>
<dbReference type="GO" id="GO:0009341">
    <property type="term" value="C:beta-galactosidase complex"/>
    <property type="evidence" value="ECO:0007669"/>
    <property type="project" value="InterPro"/>
</dbReference>
<feature type="binding site" evidence="10">
    <location>
        <position position="315"/>
    </location>
    <ligand>
        <name>substrate</name>
    </ligand>
</feature>
<feature type="binding site" evidence="11">
    <location>
        <position position="165"/>
    </location>
    <ligand>
        <name>Zn(2+)</name>
        <dbReference type="ChEBI" id="CHEBI:29105"/>
    </ligand>
</feature>
<feature type="domain" description="Beta-galactosidase trimerisation" evidence="13">
    <location>
        <begin position="398"/>
        <end position="604"/>
    </location>
</feature>
<dbReference type="GO" id="GO:0005975">
    <property type="term" value="P:carbohydrate metabolic process"/>
    <property type="evidence" value="ECO:0007669"/>
    <property type="project" value="InterPro"/>
</dbReference>
<evidence type="ECO:0000256" key="2">
    <source>
        <dbReference type="ARBA" id="ARBA00005940"/>
    </source>
</evidence>
<dbReference type="CDD" id="cd03143">
    <property type="entry name" value="A4_beta-galactosidase_middle_domain"/>
    <property type="match status" value="1"/>
</dbReference>
<evidence type="ECO:0000313" key="14">
    <source>
        <dbReference type="EMBL" id="TMJ10171.1"/>
    </source>
</evidence>
<dbReference type="GO" id="GO:0004565">
    <property type="term" value="F:beta-galactosidase activity"/>
    <property type="evidence" value="ECO:0007669"/>
    <property type="project" value="UniProtKB-EC"/>
</dbReference>
<dbReference type="Gene3D" id="3.40.50.880">
    <property type="match status" value="1"/>
</dbReference>
<keyword evidence="7 8" id="KW-0326">Glycosidase</keyword>
<dbReference type="PANTHER" id="PTHR36447:SF2">
    <property type="entry name" value="BETA-GALACTOSIDASE YESZ"/>
    <property type="match status" value="1"/>
</dbReference>
<feature type="binding site" evidence="10">
    <location>
        <position position="151"/>
    </location>
    <ligand>
        <name>substrate</name>
    </ligand>
</feature>